<dbReference type="RefSeq" id="WP_105350999.1">
    <property type="nucleotide sequence ID" value="NZ_PUIA01000017.1"/>
</dbReference>
<comment type="caution">
    <text evidence="3">The sequence shown here is derived from an EMBL/GenBank/DDBJ whole genome shotgun (WGS) entry which is preliminary data.</text>
</comment>
<accession>A0A2S8FY40</accession>
<dbReference type="PANTHER" id="PTHR32309:SF31">
    <property type="entry name" value="CAPSULAR EXOPOLYSACCHARIDE FAMILY"/>
    <property type="match status" value="1"/>
</dbReference>
<evidence type="ECO:0000313" key="4">
    <source>
        <dbReference type="Proteomes" id="UP000240009"/>
    </source>
</evidence>
<evidence type="ECO:0000256" key="2">
    <source>
        <dbReference type="SAM" id="MobiDB-lite"/>
    </source>
</evidence>
<proteinExistence type="predicted"/>
<feature type="coiled-coil region" evidence="1">
    <location>
        <begin position="179"/>
        <end position="237"/>
    </location>
</feature>
<evidence type="ECO:0000313" key="3">
    <source>
        <dbReference type="EMBL" id="PQO36754.1"/>
    </source>
</evidence>
<dbReference type="InterPro" id="IPR050445">
    <property type="entry name" value="Bact_polysacc_biosynth/exp"/>
</dbReference>
<feature type="region of interest" description="Disordered" evidence="2">
    <location>
        <begin position="446"/>
        <end position="467"/>
    </location>
</feature>
<organism evidence="3 4">
    <name type="scientific">Blastopirellula marina</name>
    <dbReference type="NCBI Taxonomy" id="124"/>
    <lineage>
        <taxon>Bacteria</taxon>
        <taxon>Pseudomonadati</taxon>
        <taxon>Planctomycetota</taxon>
        <taxon>Planctomycetia</taxon>
        <taxon>Pirellulales</taxon>
        <taxon>Pirellulaceae</taxon>
        <taxon>Blastopirellula</taxon>
    </lineage>
</organism>
<dbReference type="EMBL" id="PUIA01000017">
    <property type="protein sequence ID" value="PQO36754.1"/>
    <property type="molecule type" value="Genomic_DNA"/>
</dbReference>
<dbReference type="Proteomes" id="UP000240009">
    <property type="component" value="Unassembled WGS sequence"/>
</dbReference>
<protein>
    <recommendedName>
        <fullName evidence="5">Polysaccharide chain length determinant N-terminal domain-containing protein</fullName>
    </recommendedName>
</protein>
<sequence>MFNPADILFALVHYRLRWIVPTILVATAALAYAVVKPNSWEATQSIVLRDEAVSSLGKPGQFSRVEDMKHAQETVLQLTRSREVIQAALTELGPPAGRWSTSAWPSKDDIATARKSISVHSPSGTEFGTTEMLYITVEADTPERAKQLNQLICVQLDQQLGVMRNSRASSLMQELNYREQQAKQALTRVTDQLSEMEEEVGTDLAELRILNEVGSGNGNLREQMVQIKNELRTALANQQSSQRLMEILSAAQQNTNELIATPNQLLDSQPALRRLKDGLIDAQLRSAELQGIRTDNHPGVVAAHHAEEEIRGHLHQEIAIAIRSLNAERSVNASRIAQLQTMLDDVSLRMTKLASLRAGYNNLVAEVREKNNKLTQIRTDLADARSSVEAATTTTLVTKVSTPEVSDYPVGPSRKAIAGAGVVGGLTLGLGILFLTVPITAAPSAQPALSASSPSNASGAAQHPAPVAGHGLSLKEALFNLAHRNPSPN</sequence>
<dbReference type="OrthoDB" id="240639at2"/>
<evidence type="ECO:0000256" key="1">
    <source>
        <dbReference type="SAM" id="Coils"/>
    </source>
</evidence>
<name>A0A2S8FY40_9BACT</name>
<reference evidence="3 4" key="1">
    <citation type="submission" date="2018-02" db="EMBL/GenBank/DDBJ databases">
        <title>Comparative genomes isolates from brazilian mangrove.</title>
        <authorList>
            <person name="Araujo J.E."/>
            <person name="Taketani R.G."/>
            <person name="Silva M.C.P."/>
            <person name="Loureco M.V."/>
            <person name="Andreote F.D."/>
        </authorList>
    </citation>
    <scope>NUCLEOTIDE SEQUENCE [LARGE SCALE GENOMIC DNA]</scope>
    <source>
        <strain evidence="3 4">HEX-2 MGV</strain>
    </source>
</reference>
<feature type="compositionally biased region" description="Low complexity" evidence="2">
    <location>
        <begin position="446"/>
        <end position="461"/>
    </location>
</feature>
<evidence type="ECO:0008006" key="5">
    <source>
        <dbReference type="Google" id="ProtNLM"/>
    </source>
</evidence>
<dbReference type="PANTHER" id="PTHR32309">
    <property type="entry name" value="TYROSINE-PROTEIN KINASE"/>
    <property type="match status" value="1"/>
</dbReference>
<feature type="coiled-coil region" evidence="1">
    <location>
        <begin position="353"/>
        <end position="380"/>
    </location>
</feature>
<gene>
    <name evidence="3" type="ORF">C5Y96_06195</name>
</gene>
<dbReference type="AlphaFoldDB" id="A0A2S8FY40"/>
<keyword evidence="1" id="KW-0175">Coiled coil</keyword>